<feature type="compositionally biased region" description="Basic and acidic residues" evidence="1">
    <location>
        <begin position="40"/>
        <end position="49"/>
    </location>
</feature>
<sequence length="486" mass="54814">MMHQTDQHPSFSKMASNSEQDAAGKSSQSAQTLTKKDRHPGKIDPDRLQELANNNFRSKQLKAYSEMANGNMLMAGKKQLSIIQASKTTESPVIQRIPIGQINTLDSADFSILENMNPIQLEHLYGKIKIAKKAGEDGNNQAWLDAIEQECMKYVARFKTLMSISASDQDTVRGISSATKSGKGVTKRVFLPDGSDKVYATPLSSNSVMGLLSEIIKLGRLAADGFIVPKTYLGGFDDHDDKGFPQINNPHAEASSAANAQSQKLPVFAMDRVEGNSYDLWKELLKFEKDFITDKKYNHEYSIEQREPLIRGMNKLLDYLQRHIIIDLQMVITENLRLTLLDPARIYDLADEDDHRFIKQYAEENLPIHENIKKKLTTALSILSRNESDQDDDAEADRNDPYLLTQVERNNSIFTTVLLLFDFLSEKCHGQKYSQNKDLLTENDLRQFAEKNAGSEFVDMNLSSTFNELITYLGRPSSELNISTPD</sequence>
<dbReference type="RefSeq" id="WP_133475238.1">
    <property type="nucleotide sequence ID" value="NZ_SNWP01000012.1"/>
</dbReference>
<accession>A0A4R6IT97</accession>
<dbReference type="EMBL" id="SNWP01000012">
    <property type="protein sequence ID" value="TDO25744.1"/>
    <property type="molecule type" value="Genomic_DNA"/>
</dbReference>
<name>A0A4R6IT97_9BACT</name>
<protein>
    <submittedName>
        <fullName evidence="2">Uncharacterized protein</fullName>
    </submittedName>
</protein>
<keyword evidence="3" id="KW-1185">Reference proteome</keyword>
<dbReference type="Proteomes" id="UP000295741">
    <property type="component" value="Unassembled WGS sequence"/>
</dbReference>
<organism evidence="2 3">
    <name type="scientific">Sediminibacterium goheungense</name>
    <dbReference type="NCBI Taxonomy" id="1086393"/>
    <lineage>
        <taxon>Bacteria</taxon>
        <taxon>Pseudomonadati</taxon>
        <taxon>Bacteroidota</taxon>
        <taxon>Chitinophagia</taxon>
        <taxon>Chitinophagales</taxon>
        <taxon>Chitinophagaceae</taxon>
        <taxon>Sediminibacterium</taxon>
    </lineage>
</organism>
<evidence type="ECO:0000313" key="2">
    <source>
        <dbReference type="EMBL" id="TDO25744.1"/>
    </source>
</evidence>
<evidence type="ECO:0000313" key="3">
    <source>
        <dbReference type="Proteomes" id="UP000295741"/>
    </source>
</evidence>
<feature type="compositionally biased region" description="Polar residues" evidence="1">
    <location>
        <begin position="7"/>
        <end position="33"/>
    </location>
</feature>
<reference evidence="2 3" key="1">
    <citation type="submission" date="2019-03" db="EMBL/GenBank/DDBJ databases">
        <title>Genomic Encyclopedia of Archaeal and Bacterial Type Strains, Phase II (KMG-II): from individual species to whole genera.</title>
        <authorList>
            <person name="Goeker M."/>
        </authorList>
    </citation>
    <scope>NUCLEOTIDE SEQUENCE [LARGE SCALE GENOMIC DNA]</scope>
    <source>
        <strain evidence="2 3">DSM 28323</strain>
    </source>
</reference>
<evidence type="ECO:0000256" key="1">
    <source>
        <dbReference type="SAM" id="MobiDB-lite"/>
    </source>
</evidence>
<proteinExistence type="predicted"/>
<dbReference type="AlphaFoldDB" id="A0A4R6IT97"/>
<gene>
    <name evidence="2" type="ORF">BC659_2667</name>
</gene>
<comment type="caution">
    <text evidence="2">The sequence shown here is derived from an EMBL/GenBank/DDBJ whole genome shotgun (WGS) entry which is preliminary data.</text>
</comment>
<feature type="region of interest" description="Disordered" evidence="1">
    <location>
        <begin position="1"/>
        <end position="49"/>
    </location>
</feature>